<proteinExistence type="predicted"/>
<dbReference type="SUPFAM" id="SSF53807">
    <property type="entry name" value="Helical backbone' metal receptor"/>
    <property type="match status" value="1"/>
</dbReference>
<dbReference type="PROSITE" id="PS50983">
    <property type="entry name" value="FE_B12_PBP"/>
    <property type="match status" value="1"/>
</dbReference>
<organism evidence="3 4">
    <name type="scientific">Acidisoma cellulosilyticum</name>
    <dbReference type="NCBI Taxonomy" id="2802395"/>
    <lineage>
        <taxon>Bacteria</taxon>
        <taxon>Pseudomonadati</taxon>
        <taxon>Pseudomonadota</taxon>
        <taxon>Alphaproteobacteria</taxon>
        <taxon>Acetobacterales</taxon>
        <taxon>Acidocellaceae</taxon>
        <taxon>Acidisoma</taxon>
    </lineage>
</organism>
<dbReference type="Proteomes" id="UP000721844">
    <property type="component" value="Unassembled WGS sequence"/>
</dbReference>
<sequence>MLKSCLAAATLVCGLIAAKPAAATTYPLTVTDTAGRTVTIQHEPERLVLQDGRDMMLLALLDRANPTGRVKVWNNLERRDDTDFWRLIAQKWPAADKIPDMGFSDDGEVNMERILASHPDLVIAERRTEGSLNSAGVMQQLAALHIPLIFVDSVVQPVVDAPKSVTLLGAVLNREAEAKDYTDFYASHLAHITEVTQAITPKARVFVEALAGRSGPDQCCFTHGHFGWGALLDAIGVVNIGGDLLHSPSGDVTLETVLAQKPDVYVMTGSEGAHRPPVFADFGYNANNVEIQTSLARLEQRPGFAALGAAQDGRVWGIWHQFYSHPFNIVGLEYLAKFAYPKPFAGLDPAATYREIITRFTDMPVGAFTFAEPAPPVVH</sequence>
<feature type="signal peptide" evidence="1">
    <location>
        <begin position="1"/>
        <end position="23"/>
    </location>
</feature>
<comment type="caution">
    <text evidence="3">The sequence shown here is derived from an EMBL/GenBank/DDBJ whole genome shotgun (WGS) entry which is preliminary data.</text>
</comment>
<dbReference type="PANTHER" id="PTHR30535">
    <property type="entry name" value="VITAMIN B12-BINDING PROTEIN"/>
    <property type="match status" value="1"/>
</dbReference>
<evidence type="ECO:0000313" key="3">
    <source>
        <dbReference type="EMBL" id="MCB8882412.1"/>
    </source>
</evidence>
<dbReference type="Gene3D" id="3.40.50.1980">
    <property type="entry name" value="Nitrogenase molybdenum iron protein domain"/>
    <property type="match status" value="2"/>
</dbReference>
<name>A0A963Z437_9PROT</name>
<evidence type="ECO:0000256" key="1">
    <source>
        <dbReference type="SAM" id="SignalP"/>
    </source>
</evidence>
<reference evidence="3 4" key="1">
    <citation type="journal article" date="2021" name="Microorganisms">
        <title>Acidisoma silvae sp. nov. and Acidisomacellulosilytica sp. nov., Two Acidophilic Bacteria Isolated from Decaying Wood, Hydrolyzing Cellulose and Producing Poly-3-hydroxybutyrate.</title>
        <authorList>
            <person name="Mieszkin S."/>
            <person name="Pouder E."/>
            <person name="Uroz S."/>
            <person name="Simon-Colin C."/>
            <person name="Alain K."/>
        </authorList>
    </citation>
    <scope>NUCLEOTIDE SEQUENCE [LARGE SCALE GENOMIC DNA]</scope>
    <source>
        <strain evidence="3 4">HW T5.17</strain>
    </source>
</reference>
<dbReference type="EMBL" id="JAESVA010000007">
    <property type="protein sequence ID" value="MCB8882412.1"/>
    <property type="molecule type" value="Genomic_DNA"/>
</dbReference>
<dbReference type="PANTHER" id="PTHR30535:SF34">
    <property type="entry name" value="MOLYBDATE-BINDING PROTEIN MOLA"/>
    <property type="match status" value="1"/>
</dbReference>
<feature type="domain" description="Fe/B12 periplasmic-binding" evidence="2">
    <location>
        <begin position="46"/>
        <end position="347"/>
    </location>
</feature>
<dbReference type="InterPro" id="IPR002491">
    <property type="entry name" value="ABC_transptr_periplasmic_BD"/>
</dbReference>
<keyword evidence="1" id="KW-0732">Signal</keyword>
<dbReference type="AlphaFoldDB" id="A0A963Z437"/>
<keyword evidence="4" id="KW-1185">Reference proteome</keyword>
<dbReference type="InterPro" id="IPR050902">
    <property type="entry name" value="ABC_Transporter_SBP"/>
</dbReference>
<protein>
    <submittedName>
        <fullName evidence="3">ABC transporter substrate-binding protein</fullName>
    </submittedName>
</protein>
<dbReference type="RefSeq" id="WP_227309068.1">
    <property type="nucleotide sequence ID" value="NZ_JAESVA010000007.1"/>
</dbReference>
<accession>A0A963Z437</accession>
<dbReference type="Pfam" id="PF01497">
    <property type="entry name" value="Peripla_BP_2"/>
    <property type="match status" value="1"/>
</dbReference>
<gene>
    <name evidence="3" type="ORF">ACELLULO517_19345</name>
</gene>
<evidence type="ECO:0000259" key="2">
    <source>
        <dbReference type="PROSITE" id="PS50983"/>
    </source>
</evidence>
<evidence type="ECO:0000313" key="4">
    <source>
        <dbReference type="Proteomes" id="UP000721844"/>
    </source>
</evidence>
<feature type="chain" id="PRO_5036867840" evidence="1">
    <location>
        <begin position="24"/>
        <end position="379"/>
    </location>
</feature>